<feature type="domain" description="DUF7737" evidence="1">
    <location>
        <begin position="2"/>
        <end position="107"/>
    </location>
</feature>
<protein>
    <recommendedName>
        <fullName evidence="1">DUF7737 domain-containing protein</fullName>
    </recommendedName>
</protein>
<dbReference type="EMBL" id="CP095046">
    <property type="protein sequence ID" value="UOQ74644.1"/>
    <property type="molecule type" value="Genomic_DNA"/>
</dbReference>
<accession>A0A8T9QAS4</accession>
<dbReference type="InterPro" id="IPR056639">
    <property type="entry name" value="DUF7737"/>
</dbReference>
<organism evidence="2 3">
    <name type="scientific">Hymenobacter cellulosilyticus</name>
    <dbReference type="NCBI Taxonomy" id="2932248"/>
    <lineage>
        <taxon>Bacteria</taxon>
        <taxon>Pseudomonadati</taxon>
        <taxon>Bacteroidota</taxon>
        <taxon>Cytophagia</taxon>
        <taxon>Cytophagales</taxon>
        <taxon>Hymenobacteraceae</taxon>
        <taxon>Hymenobacter</taxon>
    </lineage>
</organism>
<dbReference type="RefSeq" id="WP_244677983.1">
    <property type="nucleotide sequence ID" value="NZ_CP095046.1"/>
</dbReference>
<evidence type="ECO:0000259" key="1">
    <source>
        <dbReference type="Pfam" id="PF24879"/>
    </source>
</evidence>
<evidence type="ECO:0000313" key="2">
    <source>
        <dbReference type="EMBL" id="UOQ74644.1"/>
    </source>
</evidence>
<sequence>MAKNRKLALERLVPRMKIGKVSEIQDRFLVVRGKRRTYKIHLGSGNILMEPNDQYLCIVPDRSAKTPGAADVFLPFEGDAVLSIILSKALLLMDDDKITDETINRQIGR</sequence>
<dbReference type="Proteomes" id="UP000831796">
    <property type="component" value="Chromosome"/>
</dbReference>
<dbReference type="AlphaFoldDB" id="A0A8T9QAS4"/>
<reference evidence="2" key="1">
    <citation type="submission" date="2022-04" db="EMBL/GenBank/DDBJ databases">
        <title>Hymenobacter sp. isolated from the air.</title>
        <authorList>
            <person name="Won M."/>
            <person name="Lee C.-M."/>
            <person name="Woen H.-Y."/>
            <person name="Kwon S.-W."/>
        </authorList>
    </citation>
    <scope>NUCLEOTIDE SEQUENCE</scope>
    <source>
        <strain evidence="2">5116S-3</strain>
    </source>
</reference>
<dbReference type="Pfam" id="PF24879">
    <property type="entry name" value="DUF7737"/>
    <property type="match status" value="1"/>
</dbReference>
<dbReference type="KEGG" id="hcu:MUN79_12695"/>
<proteinExistence type="predicted"/>
<evidence type="ECO:0000313" key="3">
    <source>
        <dbReference type="Proteomes" id="UP000831796"/>
    </source>
</evidence>
<keyword evidence="3" id="KW-1185">Reference proteome</keyword>
<name>A0A8T9QAS4_9BACT</name>
<gene>
    <name evidence="2" type="ORF">MUN79_12695</name>
</gene>